<dbReference type="Pfam" id="PF01425">
    <property type="entry name" value="Amidase"/>
    <property type="match status" value="1"/>
</dbReference>
<accession>A0A1G6PYS4</accession>
<reference evidence="4" key="1">
    <citation type="submission" date="2016-10" db="EMBL/GenBank/DDBJ databases">
        <authorList>
            <person name="Varghese N."/>
            <person name="Submissions S."/>
        </authorList>
    </citation>
    <scope>NUCLEOTIDE SEQUENCE [LARGE SCALE GENOMIC DNA]</scope>
    <source>
        <strain evidence="4">DSM 8415</strain>
    </source>
</reference>
<dbReference type="EMBL" id="FMYU01000010">
    <property type="protein sequence ID" value="SDC85121.1"/>
    <property type="molecule type" value="Genomic_DNA"/>
</dbReference>
<dbReference type="Proteomes" id="UP000199411">
    <property type="component" value="Unassembled WGS sequence"/>
</dbReference>
<dbReference type="OrthoDB" id="9811471at2"/>
<evidence type="ECO:0000259" key="2">
    <source>
        <dbReference type="Pfam" id="PF01425"/>
    </source>
</evidence>
<protein>
    <submittedName>
        <fullName evidence="3">Amidase</fullName>
    </submittedName>
</protein>
<dbReference type="InterPro" id="IPR023631">
    <property type="entry name" value="Amidase_dom"/>
</dbReference>
<dbReference type="RefSeq" id="WP_092129287.1">
    <property type="nucleotide sequence ID" value="NZ_FMYU01000010.1"/>
</dbReference>
<comment type="similarity">
    <text evidence="1">Belongs to the amidase family.</text>
</comment>
<keyword evidence="4" id="KW-1185">Reference proteome</keyword>
<dbReference type="PANTHER" id="PTHR11895:SF7">
    <property type="entry name" value="GLUTAMYL-TRNA(GLN) AMIDOTRANSFERASE SUBUNIT A, MITOCHONDRIAL"/>
    <property type="match status" value="1"/>
</dbReference>
<dbReference type="InterPro" id="IPR020556">
    <property type="entry name" value="Amidase_CS"/>
</dbReference>
<dbReference type="PROSITE" id="PS00571">
    <property type="entry name" value="AMIDASES"/>
    <property type="match status" value="1"/>
</dbReference>
<dbReference type="InterPro" id="IPR036928">
    <property type="entry name" value="AS_sf"/>
</dbReference>
<organism evidence="3 4">
    <name type="scientific">Desulfurella multipotens</name>
    <dbReference type="NCBI Taxonomy" id="79269"/>
    <lineage>
        <taxon>Bacteria</taxon>
        <taxon>Pseudomonadati</taxon>
        <taxon>Campylobacterota</taxon>
        <taxon>Desulfurellia</taxon>
        <taxon>Desulfurellales</taxon>
        <taxon>Desulfurellaceae</taxon>
        <taxon>Desulfurella</taxon>
    </lineage>
</organism>
<gene>
    <name evidence="3" type="ORF">SAMN05660835_01472</name>
</gene>
<dbReference type="SUPFAM" id="SSF75304">
    <property type="entry name" value="Amidase signature (AS) enzymes"/>
    <property type="match status" value="1"/>
</dbReference>
<evidence type="ECO:0000313" key="3">
    <source>
        <dbReference type="EMBL" id="SDC85121.1"/>
    </source>
</evidence>
<sequence>MKLNEYVKYDAIDIARLIAKKEVSPFEVLEAAIEKIEKLNPTLNAVICTHYDLAKKQIETSDKSAPLYGVVILLKDSLHEIENTCSTMGSRLLKNYISKETSTFVKRLLDAGCIVLGKTNVPEFALMGTTEPKLFGPTRNPFNSAYSPGGSSGGSAASVASGMVSVATGNDGGGSIRIPASMCGLFGFKPSRYFTPMGSEFFDAWMGLVVNHVLTKTVRDSAFFLDVEYGFDGPIYCQKPVESFFKELDKPLKPLKIALNTNSYLGNVDSQIIEVTYKVAKTLEDLGHTVEETQPQLDFARLYDTYIDAMFIETSFLLDYLENKLHRKITINDVEPSTYILAKIGDSLHSKLNVYIKHFWDQTAYLMRGFFEQYDIYMTPTLANPHIKLGSLLPSSFEELALKTISSVNLSSYIKPIIKKIAFKQLSVFPFTQLANQTGLPAMSIPAGISSQNIPLGVQFMSSYANDHILFKLAKQLEDTPVWFRQIKE</sequence>
<feature type="domain" description="Amidase" evidence="2">
    <location>
        <begin position="27"/>
        <end position="470"/>
    </location>
</feature>
<dbReference type="Gene3D" id="3.90.1300.10">
    <property type="entry name" value="Amidase signature (AS) domain"/>
    <property type="match status" value="1"/>
</dbReference>
<dbReference type="PANTHER" id="PTHR11895">
    <property type="entry name" value="TRANSAMIDASE"/>
    <property type="match status" value="1"/>
</dbReference>
<proteinExistence type="inferred from homology"/>
<name>A0A1G6PYS4_9BACT</name>
<dbReference type="AlphaFoldDB" id="A0A1G6PYS4"/>
<dbReference type="InterPro" id="IPR000120">
    <property type="entry name" value="Amidase"/>
</dbReference>
<dbReference type="GO" id="GO:0003824">
    <property type="term" value="F:catalytic activity"/>
    <property type="evidence" value="ECO:0007669"/>
    <property type="project" value="InterPro"/>
</dbReference>
<evidence type="ECO:0000313" key="4">
    <source>
        <dbReference type="Proteomes" id="UP000199411"/>
    </source>
</evidence>
<evidence type="ECO:0000256" key="1">
    <source>
        <dbReference type="ARBA" id="ARBA00009199"/>
    </source>
</evidence>